<dbReference type="GO" id="GO:0022857">
    <property type="term" value="F:transmembrane transporter activity"/>
    <property type="evidence" value="ECO:0007669"/>
    <property type="project" value="InterPro"/>
</dbReference>
<gene>
    <name evidence="8" type="ORF">PV05_08674</name>
</gene>
<dbReference type="InterPro" id="IPR020846">
    <property type="entry name" value="MFS_dom"/>
</dbReference>
<feature type="transmembrane region" description="Helical" evidence="6">
    <location>
        <begin position="6"/>
        <end position="28"/>
    </location>
</feature>
<feature type="transmembrane region" description="Helical" evidence="6">
    <location>
        <begin position="35"/>
        <end position="53"/>
    </location>
</feature>
<dbReference type="OrthoDB" id="19923at2759"/>
<evidence type="ECO:0000256" key="5">
    <source>
        <dbReference type="ARBA" id="ARBA00023136"/>
    </source>
</evidence>
<protein>
    <recommendedName>
        <fullName evidence="7">Major facilitator superfamily (MFS) profile domain-containing protein</fullName>
    </recommendedName>
</protein>
<dbReference type="HOGENOM" id="CLU_001265_0_2_1"/>
<feature type="transmembrane region" description="Helical" evidence="6">
    <location>
        <begin position="128"/>
        <end position="151"/>
    </location>
</feature>
<feature type="transmembrane region" description="Helical" evidence="6">
    <location>
        <begin position="95"/>
        <end position="116"/>
    </location>
</feature>
<proteinExistence type="predicted"/>
<accession>A0A0D2BKQ3</accession>
<dbReference type="PANTHER" id="PTHR43791">
    <property type="entry name" value="PERMEASE-RELATED"/>
    <property type="match status" value="1"/>
</dbReference>
<keyword evidence="4 6" id="KW-1133">Transmembrane helix</keyword>
<dbReference type="GeneID" id="25330582"/>
<evidence type="ECO:0000256" key="3">
    <source>
        <dbReference type="ARBA" id="ARBA00022692"/>
    </source>
</evidence>
<evidence type="ECO:0000313" key="8">
    <source>
        <dbReference type="EMBL" id="KIW53076.1"/>
    </source>
</evidence>
<keyword evidence="9" id="KW-1185">Reference proteome</keyword>
<organism evidence="8 9">
    <name type="scientific">Exophiala xenobiotica</name>
    <dbReference type="NCBI Taxonomy" id="348802"/>
    <lineage>
        <taxon>Eukaryota</taxon>
        <taxon>Fungi</taxon>
        <taxon>Dikarya</taxon>
        <taxon>Ascomycota</taxon>
        <taxon>Pezizomycotina</taxon>
        <taxon>Eurotiomycetes</taxon>
        <taxon>Chaetothyriomycetidae</taxon>
        <taxon>Chaetothyriales</taxon>
        <taxon>Herpotrichiellaceae</taxon>
        <taxon>Exophiala</taxon>
    </lineage>
</organism>
<dbReference type="Proteomes" id="UP000054342">
    <property type="component" value="Unassembled WGS sequence"/>
</dbReference>
<dbReference type="SUPFAM" id="SSF103473">
    <property type="entry name" value="MFS general substrate transporter"/>
    <property type="match status" value="1"/>
</dbReference>
<dbReference type="Pfam" id="PF07690">
    <property type="entry name" value="MFS_1"/>
    <property type="match status" value="1"/>
</dbReference>
<dbReference type="Gene3D" id="1.20.1250.20">
    <property type="entry name" value="MFS general substrate transporter like domains"/>
    <property type="match status" value="2"/>
</dbReference>
<keyword evidence="3 6" id="KW-0812">Transmembrane</keyword>
<feature type="transmembrane region" description="Helical" evidence="6">
    <location>
        <begin position="189"/>
        <end position="213"/>
    </location>
</feature>
<keyword evidence="2" id="KW-0813">Transport</keyword>
<feature type="transmembrane region" description="Helical" evidence="6">
    <location>
        <begin position="278"/>
        <end position="297"/>
    </location>
</feature>
<dbReference type="InterPro" id="IPR011701">
    <property type="entry name" value="MFS"/>
</dbReference>
<comment type="subcellular location">
    <subcellularLocation>
        <location evidence="1">Membrane</location>
        <topology evidence="1">Multi-pass membrane protein</topology>
    </subcellularLocation>
</comment>
<reference evidence="8 9" key="1">
    <citation type="submission" date="2015-01" db="EMBL/GenBank/DDBJ databases">
        <title>The Genome Sequence of Exophiala xenobiotica CBS118157.</title>
        <authorList>
            <consortium name="The Broad Institute Genomics Platform"/>
            <person name="Cuomo C."/>
            <person name="de Hoog S."/>
            <person name="Gorbushina A."/>
            <person name="Stielow B."/>
            <person name="Teixiera M."/>
            <person name="Abouelleil A."/>
            <person name="Chapman S.B."/>
            <person name="Priest M."/>
            <person name="Young S.K."/>
            <person name="Wortman J."/>
            <person name="Nusbaum C."/>
            <person name="Birren B."/>
        </authorList>
    </citation>
    <scope>NUCLEOTIDE SEQUENCE [LARGE SCALE GENOMIC DNA]</scope>
    <source>
        <strain evidence="8 9">CBS 118157</strain>
    </source>
</reference>
<feature type="transmembrane region" description="Helical" evidence="6">
    <location>
        <begin position="65"/>
        <end position="83"/>
    </location>
</feature>
<dbReference type="InterPro" id="IPR036259">
    <property type="entry name" value="MFS_trans_sf"/>
</dbReference>
<feature type="domain" description="Major facilitator superfamily (MFS) profile" evidence="7">
    <location>
        <begin position="1"/>
        <end position="324"/>
    </location>
</feature>
<dbReference type="PANTHER" id="PTHR43791:SF46">
    <property type="entry name" value="MAJOR FACILITATOR SUPERFAMILY (MFS) PROFILE DOMAIN-CONTAINING PROTEIN-RELATED"/>
    <property type="match status" value="1"/>
</dbReference>
<evidence type="ECO:0000259" key="7">
    <source>
        <dbReference type="PROSITE" id="PS50850"/>
    </source>
</evidence>
<feature type="transmembrane region" description="Helical" evidence="6">
    <location>
        <begin position="248"/>
        <end position="266"/>
    </location>
</feature>
<dbReference type="EMBL" id="KN847321">
    <property type="protein sequence ID" value="KIW53076.1"/>
    <property type="molecule type" value="Genomic_DNA"/>
</dbReference>
<dbReference type="AlphaFoldDB" id="A0A0D2BKQ3"/>
<dbReference type="RefSeq" id="XP_013313660.1">
    <property type="nucleotide sequence ID" value="XM_013458206.1"/>
</dbReference>
<dbReference type="STRING" id="348802.A0A0D2BKQ3"/>
<evidence type="ECO:0000313" key="9">
    <source>
        <dbReference type="Proteomes" id="UP000054342"/>
    </source>
</evidence>
<evidence type="ECO:0000256" key="6">
    <source>
        <dbReference type="SAM" id="Phobius"/>
    </source>
</evidence>
<evidence type="ECO:0000256" key="2">
    <source>
        <dbReference type="ARBA" id="ARBA00022448"/>
    </source>
</evidence>
<dbReference type="PROSITE" id="PS50850">
    <property type="entry name" value="MFS"/>
    <property type="match status" value="1"/>
</dbReference>
<name>A0A0D2BKQ3_9EURO</name>
<keyword evidence="5 6" id="KW-0472">Membrane</keyword>
<evidence type="ECO:0000256" key="4">
    <source>
        <dbReference type="ARBA" id="ARBA00022989"/>
    </source>
</evidence>
<evidence type="ECO:0000256" key="1">
    <source>
        <dbReference type="ARBA" id="ARBA00004141"/>
    </source>
</evidence>
<dbReference type="GO" id="GO:0016020">
    <property type="term" value="C:membrane"/>
    <property type="evidence" value="ECO:0007669"/>
    <property type="project" value="UniProtKB-SubCell"/>
</dbReference>
<sequence>MRGIDFNIVTLVFYIPYILFEIPANMIISRIKPRYWIAGLTFGLGLTVTLAGLCKNFGGFLTARLFIGVFEAGVFPGFLLLIGSWYTRRQVGARLTWFLVANDIAGSISGLLGAGIGSLDGANGYSGWSWIFFIEGTMTCLAAILAFLFILPFPKESTFLKPEEKEYLLRKLAIENAHNEEDKMHLKSMYLAVCTSAYSVTVFQPSILTTFGWSSMKSNLLTSPVRIASGIVSVSVATLSNHLNRRGIFVAIGFLVSIFGLFFTMLSHDYRLRYMDLCFAALGIYIAQPLVIAWGVAQVGGEPKEEHSLPARLLWAKLGASFLP</sequence>